<evidence type="ECO:0008006" key="4">
    <source>
        <dbReference type="Google" id="ProtNLM"/>
    </source>
</evidence>
<organism evidence="2 3">
    <name type="scientific">Methanobrevibacter ruminantium (strain ATCC 35063 / DSM 1093 / JCM 13430 / OCM 146 / M1)</name>
    <name type="common">Methanobacterium ruminantium</name>
    <dbReference type="NCBI Taxonomy" id="634498"/>
    <lineage>
        <taxon>Archaea</taxon>
        <taxon>Methanobacteriati</taxon>
        <taxon>Methanobacteriota</taxon>
        <taxon>Methanomada group</taxon>
        <taxon>Methanobacteria</taxon>
        <taxon>Methanobacteriales</taxon>
        <taxon>Methanobacteriaceae</taxon>
        <taxon>Methanobrevibacter</taxon>
    </lineage>
</organism>
<dbReference type="Proteomes" id="UP000008680">
    <property type="component" value="Chromosome"/>
</dbReference>
<evidence type="ECO:0000256" key="1">
    <source>
        <dbReference type="SAM" id="Coils"/>
    </source>
</evidence>
<protein>
    <recommendedName>
        <fullName evidence="4">Transposase</fullName>
    </recommendedName>
</protein>
<keyword evidence="3" id="KW-1185">Reference proteome</keyword>
<evidence type="ECO:0000313" key="3">
    <source>
        <dbReference type="Proteomes" id="UP000008680"/>
    </source>
</evidence>
<name>D3E3P6_METRM</name>
<dbReference type="GeneID" id="8770958"/>
<dbReference type="EMBL" id="CP001719">
    <property type="protein sequence ID" value="ADC47157.1"/>
    <property type="molecule type" value="Genomic_DNA"/>
</dbReference>
<accession>D3E3P6</accession>
<dbReference type="AlphaFoldDB" id="D3E3P6"/>
<keyword evidence="1" id="KW-0175">Coiled coil</keyword>
<dbReference type="eggNOG" id="arCOG10868">
    <property type="taxonomic scope" value="Archaea"/>
</dbReference>
<gene>
    <name evidence="2" type="ordered locus">mru_1307</name>
</gene>
<reference evidence="2 3" key="1">
    <citation type="journal article" date="2010" name="PLoS ONE">
        <title>The genome sequence of the rumen methanogen Methanobrevibacter ruminantium reveals new possibilities for controlling ruminant methane emissions.</title>
        <authorList>
            <person name="Leahy S.C."/>
            <person name="Kelly W.J."/>
            <person name="Altermann E."/>
            <person name="Ronimus R.S."/>
            <person name="Yeoman C.J."/>
            <person name="Pacheco D.M."/>
            <person name="Li D."/>
            <person name="Kong Z."/>
            <person name="McTavish S."/>
            <person name="Sang C."/>
            <person name="Lambie S.C."/>
            <person name="Janssen P.H."/>
            <person name="Dey D."/>
            <person name="Attwood G.T."/>
        </authorList>
    </citation>
    <scope>NUCLEOTIDE SEQUENCE [LARGE SCALE GENOMIC DNA]</scope>
    <source>
        <strain evidence="3">ATCC 35063 / DSM 1093 / JCM 13430 / OCM 146 / M1</strain>
    </source>
</reference>
<dbReference type="KEGG" id="mru:mru_1307"/>
<dbReference type="HOGENOM" id="CLU_724838_0_0_2"/>
<dbReference type="PATRIC" id="fig|634498.28.peg.1311"/>
<feature type="coiled-coil region" evidence="1">
    <location>
        <begin position="302"/>
        <end position="343"/>
    </location>
</feature>
<dbReference type="RefSeq" id="WP_012956106.1">
    <property type="nucleotide sequence ID" value="NC_013790.1"/>
</dbReference>
<proteinExistence type="predicted"/>
<evidence type="ECO:0000313" key="2">
    <source>
        <dbReference type="EMBL" id="ADC47157.1"/>
    </source>
</evidence>
<sequence>MKKKLEYIQTEKIKNKNYEFYRNIENNKTVIFRKTKFGKREKVNIIDSDDLTEQIINLSYNKSSRNKKIQFPYDKICKFVFKNNFQACNIVFKLGIDFNYFLDTEVINQIFESTRSDIVICAKEEIIYIIEFQKDKLKKKDKIRFGNYQTNLHNYYHGRKVIVFVISFDPNEELGDIPYGYDKEYGFTMHVKSFNELDAEETINIINKRIRTRAKINFIDIVLLHFLPFMKSHRSQEELLRIAVDLTNQIRTLNEDKILELKITQTVLAQEILSEEEFEELFKVIKMEDTGLVEEVRQLYWEHKIRNDMNELNQMRNELNERSNQLNERSNQLNERSNELKEEGKIEVAINLLKLKQPFDLIAKATELSESTIRSLQKTIL</sequence>